<dbReference type="EMBL" id="JBHMAF010000108">
    <property type="protein sequence ID" value="MFB9760141.1"/>
    <property type="molecule type" value="Genomic_DNA"/>
</dbReference>
<keyword evidence="2" id="KW-1185">Reference proteome</keyword>
<comment type="caution">
    <text evidence="1">The sequence shown here is derived from an EMBL/GenBank/DDBJ whole genome shotgun (WGS) entry which is preliminary data.</text>
</comment>
<name>A0ABV5WHQ3_9BACI</name>
<gene>
    <name evidence="1" type="ORF">ACFFMS_17395</name>
</gene>
<dbReference type="Gene3D" id="3.30.565.10">
    <property type="entry name" value="Histidine kinase-like ATPase, C-terminal domain"/>
    <property type="match status" value="1"/>
</dbReference>
<reference evidence="1 2" key="1">
    <citation type="submission" date="2024-09" db="EMBL/GenBank/DDBJ databases">
        <authorList>
            <person name="Sun Q."/>
            <person name="Mori K."/>
        </authorList>
    </citation>
    <scope>NUCLEOTIDE SEQUENCE [LARGE SCALE GENOMIC DNA]</scope>
    <source>
        <strain evidence="1 2">JCM 11201</strain>
    </source>
</reference>
<protein>
    <recommendedName>
        <fullName evidence="3">ATP-binding protein</fullName>
    </recommendedName>
</protein>
<evidence type="ECO:0000313" key="2">
    <source>
        <dbReference type="Proteomes" id="UP001589609"/>
    </source>
</evidence>
<organism evidence="1 2">
    <name type="scientific">Ectobacillus funiculus</name>
    <dbReference type="NCBI Taxonomy" id="137993"/>
    <lineage>
        <taxon>Bacteria</taxon>
        <taxon>Bacillati</taxon>
        <taxon>Bacillota</taxon>
        <taxon>Bacilli</taxon>
        <taxon>Bacillales</taxon>
        <taxon>Bacillaceae</taxon>
        <taxon>Ectobacillus</taxon>
    </lineage>
</organism>
<dbReference type="SUPFAM" id="SSF55874">
    <property type="entry name" value="ATPase domain of HSP90 chaperone/DNA topoisomerase II/histidine kinase"/>
    <property type="match status" value="1"/>
</dbReference>
<accession>A0ABV5WHQ3</accession>
<proteinExistence type="predicted"/>
<sequence>MSEKIVRLGHLKASNAIEFCNNDYDFNDGDSVLYDYTYLDTIEPFGMLMVASKIREMIDSNPDVDFHSTHFRGKSYAAHMGFFQSTYLDYGNHPGEANGNDSYIPITELKIRELRKESYERTEVVQETVERKSRQLSNVLARGNEKLSKYLSYSIRELMRNIVEHSDSESIWFAGQYWPTKDRVEIAILDEGVGIKQAISFNPNLKINDDKDALLLAIEPGISGKAFMYKGRMRQQEEGIWRNSGYGLYVTSSICQYRGDFLICSGRSALIIKDNRHDIKDTNFRGTAIRMRLRVSQINQLSEELIEEIVRDGEMRARDNAGLSIISASKVSRMLTVKE</sequence>
<dbReference type="Proteomes" id="UP001589609">
    <property type="component" value="Unassembled WGS sequence"/>
</dbReference>
<dbReference type="InterPro" id="IPR036890">
    <property type="entry name" value="HATPase_C_sf"/>
</dbReference>
<evidence type="ECO:0000313" key="1">
    <source>
        <dbReference type="EMBL" id="MFB9760141.1"/>
    </source>
</evidence>
<dbReference type="RefSeq" id="WP_379950470.1">
    <property type="nucleotide sequence ID" value="NZ_JBHMAF010000108.1"/>
</dbReference>
<evidence type="ECO:0008006" key="3">
    <source>
        <dbReference type="Google" id="ProtNLM"/>
    </source>
</evidence>